<dbReference type="InterPro" id="IPR036875">
    <property type="entry name" value="Znf_CCHC_sf"/>
</dbReference>
<dbReference type="Pfam" id="PF14223">
    <property type="entry name" value="Retrotran_gag_2"/>
    <property type="match status" value="1"/>
</dbReference>
<accession>A0AA39RUT2</accession>
<gene>
    <name evidence="4" type="ORF">LWI29_004114</name>
</gene>
<dbReference type="PANTHER" id="PTHR47592:SF6">
    <property type="entry name" value="PBF68 PROTEIN"/>
    <property type="match status" value="1"/>
</dbReference>
<dbReference type="Pfam" id="PF00098">
    <property type="entry name" value="zf-CCHC"/>
    <property type="match status" value="1"/>
</dbReference>
<evidence type="ECO:0000259" key="2">
    <source>
        <dbReference type="PROSITE" id="PS50158"/>
    </source>
</evidence>
<evidence type="ECO:0000259" key="3">
    <source>
        <dbReference type="PROSITE" id="PS51998"/>
    </source>
</evidence>
<keyword evidence="5" id="KW-1185">Reference proteome</keyword>
<dbReference type="Pfam" id="PF02229">
    <property type="entry name" value="PC4"/>
    <property type="match status" value="1"/>
</dbReference>
<dbReference type="GO" id="GO:0003677">
    <property type="term" value="F:DNA binding"/>
    <property type="evidence" value="ECO:0007669"/>
    <property type="project" value="InterPro"/>
</dbReference>
<dbReference type="InterPro" id="IPR003173">
    <property type="entry name" value="PC4_C"/>
</dbReference>
<dbReference type="InterPro" id="IPR009044">
    <property type="entry name" value="ssDNA-bd_transcriptional_reg"/>
</dbReference>
<dbReference type="SUPFAM" id="SSF57756">
    <property type="entry name" value="Retrovirus zinc finger-like domains"/>
    <property type="match status" value="1"/>
</dbReference>
<feature type="domain" description="CCHC-type" evidence="2">
    <location>
        <begin position="431"/>
        <end position="444"/>
    </location>
</feature>
<dbReference type="GO" id="GO:0008270">
    <property type="term" value="F:zinc ion binding"/>
    <property type="evidence" value="ECO:0007669"/>
    <property type="project" value="UniProtKB-KW"/>
</dbReference>
<evidence type="ECO:0000313" key="5">
    <source>
        <dbReference type="Proteomes" id="UP001168877"/>
    </source>
</evidence>
<dbReference type="Proteomes" id="UP001168877">
    <property type="component" value="Unassembled WGS sequence"/>
</dbReference>
<dbReference type="PROSITE" id="PS50158">
    <property type="entry name" value="ZF_CCHC"/>
    <property type="match status" value="1"/>
</dbReference>
<name>A0AA39RUT2_ACESA</name>
<protein>
    <recommendedName>
        <fullName evidence="6">CCHC-type domain-containing protein</fullName>
    </recommendedName>
</protein>
<dbReference type="InterPro" id="IPR014876">
    <property type="entry name" value="DEK_C"/>
</dbReference>
<organism evidence="4 5">
    <name type="scientific">Acer saccharum</name>
    <name type="common">Sugar maple</name>
    <dbReference type="NCBI Taxonomy" id="4024"/>
    <lineage>
        <taxon>Eukaryota</taxon>
        <taxon>Viridiplantae</taxon>
        <taxon>Streptophyta</taxon>
        <taxon>Embryophyta</taxon>
        <taxon>Tracheophyta</taxon>
        <taxon>Spermatophyta</taxon>
        <taxon>Magnoliopsida</taxon>
        <taxon>eudicotyledons</taxon>
        <taxon>Gunneridae</taxon>
        <taxon>Pentapetalae</taxon>
        <taxon>rosids</taxon>
        <taxon>malvids</taxon>
        <taxon>Sapindales</taxon>
        <taxon>Sapindaceae</taxon>
        <taxon>Hippocastanoideae</taxon>
        <taxon>Acereae</taxon>
        <taxon>Acer</taxon>
    </lineage>
</organism>
<dbReference type="Gene3D" id="2.30.31.10">
    <property type="entry name" value="Transcriptional Coactivator Pc4, Chain A"/>
    <property type="match status" value="1"/>
</dbReference>
<dbReference type="SMART" id="SM00343">
    <property type="entry name" value="ZnF_C2HC"/>
    <property type="match status" value="1"/>
</dbReference>
<dbReference type="InterPro" id="IPR001878">
    <property type="entry name" value="Znf_CCHC"/>
</dbReference>
<evidence type="ECO:0008006" key="6">
    <source>
        <dbReference type="Google" id="ProtNLM"/>
    </source>
</evidence>
<evidence type="ECO:0000256" key="1">
    <source>
        <dbReference type="PROSITE-ProRule" id="PRU00047"/>
    </source>
</evidence>
<reference evidence="4" key="2">
    <citation type="submission" date="2023-06" db="EMBL/GenBank/DDBJ databases">
        <authorList>
            <person name="Swenson N.G."/>
            <person name="Wegrzyn J.L."/>
            <person name="Mcevoy S.L."/>
        </authorList>
    </citation>
    <scope>NUCLEOTIDE SEQUENCE</scope>
    <source>
        <strain evidence="4">NS2018</strain>
        <tissue evidence="4">Leaf</tissue>
    </source>
</reference>
<dbReference type="Pfam" id="PF08766">
    <property type="entry name" value="DEK_C"/>
    <property type="match status" value="1"/>
</dbReference>
<evidence type="ECO:0000313" key="4">
    <source>
        <dbReference type="EMBL" id="KAK0580609.1"/>
    </source>
</evidence>
<keyword evidence="1" id="KW-0479">Metal-binding</keyword>
<keyword evidence="1" id="KW-0862">Zinc</keyword>
<dbReference type="EMBL" id="JAUESC010000384">
    <property type="protein sequence ID" value="KAK0580609.1"/>
    <property type="molecule type" value="Genomic_DNA"/>
</dbReference>
<feature type="domain" description="DEK-C" evidence="3">
    <location>
        <begin position="3"/>
        <end position="60"/>
    </location>
</feature>
<dbReference type="GO" id="GO:0006355">
    <property type="term" value="P:regulation of DNA-templated transcription"/>
    <property type="evidence" value="ECO:0007669"/>
    <property type="project" value="InterPro"/>
</dbReference>
<proteinExistence type="predicted"/>
<keyword evidence="1" id="KW-0863">Zinc-finger</keyword>
<sequence length="469" mass="54128">MGPASRQIMEQMVIEILKEADMEQITEFKVRTMASERLGIDLSDTDHKKFIRGVVESFLLSTIEQTGDGKEADSNVQGETRDQLVNIKKEANHEEGRVICQLSDKRRVVIHEFWGKTLVSIRDFYQKDGKQHPSATGISLARDQWGNFRKSVPAIEEAVKKMQAKIRSEVEDEENGVVSDSVTSPTELVPTEPERFNGKNYLYWAQKMEVFLKQLKIEYVLSDACPGVTLSPQASSEEISKVKAAEQKWVHDDHICRRHILSCLSDNLYYQFSKKTKSAKELWEELKLVYLYEEFGTKRLQVKRYIEFQMVDEKPILEQLKEFNNIADSVVAAGMMIDDNFHVSVIISKLPPSWKDFCIKLTREEYLSFGMLMDRITVEEELRRQNKQGELPNSVDSRLAKGFGPRMREMKRPGMSWKRRDSEMDSKIIVCYNCGKKGHMTKDCWNRKIDKEINGKQIRNSSTTPGGDE</sequence>
<dbReference type="Gene3D" id="4.10.60.10">
    <property type="entry name" value="Zinc finger, CCHC-type"/>
    <property type="match status" value="1"/>
</dbReference>
<dbReference type="PROSITE" id="PS51998">
    <property type="entry name" value="DEK_C"/>
    <property type="match status" value="1"/>
</dbReference>
<reference evidence="4" key="1">
    <citation type="journal article" date="2022" name="Plant J.">
        <title>Strategies of tolerance reflected in two North American maple genomes.</title>
        <authorList>
            <person name="McEvoy S.L."/>
            <person name="Sezen U.U."/>
            <person name="Trouern-Trend A."/>
            <person name="McMahon S.M."/>
            <person name="Schaberg P.G."/>
            <person name="Yang J."/>
            <person name="Wegrzyn J.L."/>
            <person name="Swenson N.G."/>
        </authorList>
    </citation>
    <scope>NUCLEOTIDE SEQUENCE</scope>
    <source>
        <strain evidence="4">NS2018</strain>
    </source>
</reference>
<comment type="caution">
    <text evidence="4">The sequence shown here is derived from an EMBL/GenBank/DDBJ whole genome shotgun (WGS) entry which is preliminary data.</text>
</comment>
<dbReference type="SUPFAM" id="SSF54447">
    <property type="entry name" value="ssDNA-binding transcriptional regulator domain"/>
    <property type="match status" value="1"/>
</dbReference>
<dbReference type="AlphaFoldDB" id="A0AA39RUT2"/>
<dbReference type="PANTHER" id="PTHR47592">
    <property type="entry name" value="PBF68 PROTEIN"/>
    <property type="match status" value="1"/>
</dbReference>